<comment type="caution">
    <text evidence="1">The sequence shown here is derived from an EMBL/GenBank/DDBJ whole genome shotgun (WGS) entry which is preliminary data.</text>
</comment>
<dbReference type="EMBL" id="PUJY01000012">
    <property type="protein sequence ID" value="TDB59019.1"/>
    <property type="molecule type" value="Genomic_DNA"/>
</dbReference>
<reference evidence="1 2" key="1">
    <citation type="journal article" date="2019" name="Int. J. Syst. Evol. Microbiol.">
        <title>Photorhabdus khanii subsp. guanajuatensis subsp. nov., isolated from Heterorhabditis atacamensis, and Photorhabdus luminescens subsp. mexicana subsp. nov., isolated from Heterorhabditis mexicana entomopathogenic nematodes.</title>
        <authorList>
            <person name="Machado R.A.R."/>
            <person name="Bruno P."/>
            <person name="Arce C.C.M."/>
            <person name="Liechti N."/>
            <person name="Kohler A."/>
            <person name="Bernal J."/>
            <person name="Bruggmann R."/>
            <person name="Turlings T.C.J."/>
        </authorList>
    </citation>
    <scope>NUCLEOTIDE SEQUENCE [LARGE SCALE GENOMIC DNA]</scope>
    <source>
        <strain evidence="1 2">MEX20-17</strain>
    </source>
</reference>
<proteinExistence type="predicted"/>
<accession>A0A4R4JZA6</accession>
<organism evidence="1 2">
    <name type="scientific">Photorhabdus khanii subsp. guanajuatensis</name>
    <dbReference type="NCBI Taxonomy" id="2100166"/>
    <lineage>
        <taxon>Bacteria</taxon>
        <taxon>Pseudomonadati</taxon>
        <taxon>Pseudomonadota</taxon>
        <taxon>Gammaproteobacteria</taxon>
        <taxon>Enterobacterales</taxon>
        <taxon>Morganellaceae</taxon>
        <taxon>Photorhabdus</taxon>
    </lineage>
</organism>
<protein>
    <recommendedName>
        <fullName evidence="3">CAAX protease</fullName>
    </recommendedName>
</protein>
<evidence type="ECO:0000313" key="2">
    <source>
        <dbReference type="Proteomes" id="UP000295598"/>
    </source>
</evidence>
<evidence type="ECO:0008006" key="3">
    <source>
        <dbReference type="Google" id="ProtNLM"/>
    </source>
</evidence>
<sequence>MPHNYDYSEPERLLSKARLTSYRTSLITRNNSQLFGAYCWNLAVVSAFYPLVQLIEVALRNAMNNVAQAKYSGSSGQYWFDLIPFNQDINDQGQSISSEQVKNFKANMKSAKKSAMRSLEEKGIVSSIPTLDQVISQTDFSTWEYLLDKHFYDGSNNHFLWPNGLSKVFKKLPRVGVRKNVAFHQRDIIRRRIEEVRVFRNRISHNEPAWRVNNVTAKEDVISTLTERLNGMMELLFWISPKFSQYVRDVGIEARIKQMLHLVEMNRYMQSFERHEINDIDNLIDLANRVNSENHRCYFNVSGKLGILVPCNTSLLQ</sequence>
<name>A0A4R4JZA6_9GAMM</name>
<evidence type="ECO:0000313" key="1">
    <source>
        <dbReference type="EMBL" id="TDB59019.1"/>
    </source>
</evidence>
<gene>
    <name evidence="1" type="ORF">C5467_09110</name>
</gene>
<dbReference type="RefSeq" id="WP_132354120.1">
    <property type="nucleotide sequence ID" value="NZ_CAWOJO010000012.1"/>
</dbReference>
<dbReference type="Proteomes" id="UP000295598">
    <property type="component" value="Unassembled WGS sequence"/>
</dbReference>
<dbReference type="AlphaFoldDB" id="A0A4R4JZA6"/>